<evidence type="ECO:0000313" key="3">
    <source>
        <dbReference type="WBParaSite" id="SCUD_0000989301-mRNA-1"/>
    </source>
</evidence>
<sequence length="51" mass="6181">MSFYGYCLFFFPHKSWVPKFTSRKTLDLVSYWISTRILDNKTQYIVIVLNI</sequence>
<name>A0A183K4H3_9TREM</name>
<dbReference type="AlphaFoldDB" id="A0A183K4H3"/>
<keyword evidence="2" id="KW-1185">Reference proteome</keyword>
<dbReference type="Proteomes" id="UP000279833">
    <property type="component" value="Unassembled WGS sequence"/>
</dbReference>
<reference evidence="1 2" key="2">
    <citation type="submission" date="2018-11" db="EMBL/GenBank/DDBJ databases">
        <authorList>
            <consortium name="Pathogen Informatics"/>
        </authorList>
    </citation>
    <scope>NUCLEOTIDE SEQUENCE [LARGE SCALE GENOMIC DNA]</scope>
    <source>
        <strain evidence="1">Dakar</strain>
        <strain evidence="2">Dakar, Senegal</strain>
    </source>
</reference>
<evidence type="ECO:0000313" key="1">
    <source>
        <dbReference type="EMBL" id="VDP37557.1"/>
    </source>
</evidence>
<gene>
    <name evidence="1" type="ORF">SCUD_LOCUS9893</name>
</gene>
<proteinExistence type="predicted"/>
<dbReference type="WBParaSite" id="SCUD_0000989301-mRNA-1">
    <property type="protein sequence ID" value="SCUD_0000989301-mRNA-1"/>
    <property type="gene ID" value="SCUD_0000989301"/>
</dbReference>
<dbReference type="EMBL" id="UZAK01033471">
    <property type="protein sequence ID" value="VDP37557.1"/>
    <property type="molecule type" value="Genomic_DNA"/>
</dbReference>
<evidence type="ECO:0000313" key="2">
    <source>
        <dbReference type="Proteomes" id="UP000279833"/>
    </source>
</evidence>
<accession>A0A183K4H3</accession>
<protein>
    <submittedName>
        <fullName evidence="1 3">Uncharacterized protein</fullName>
    </submittedName>
</protein>
<reference evidence="3" key="1">
    <citation type="submission" date="2016-06" db="UniProtKB">
        <authorList>
            <consortium name="WormBaseParasite"/>
        </authorList>
    </citation>
    <scope>IDENTIFICATION</scope>
</reference>
<organism evidence="3">
    <name type="scientific">Schistosoma curassoni</name>
    <dbReference type="NCBI Taxonomy" id="6186"/>
    <lineage>
        <taxon>Eukaryota</taxon>
        <taxon>Metazoa</taxon>
        <taxon>Spiralia</taxon>
        <taxon>Lophotrochozoa</taxon>
        <taxon>Platyhelminthes</taxon>
        <taxon>Trematoda</taxon>
        <taxon>Digenea</taxon>
        <taxon>Strigeidida</taxon>
        <taxon>Schistosomatoidea</taxon>
        <taxon>Schistosomatidae</taxon>
        <taxon>Schistosoma</taxon>
    </lineage>
</organism>